<dbReference type="GO" id="GO:0005524">
    <property type="term" value="F:ATP binding"/>
    <property type="evidence" value="ECO:0007669"/>
    <property type="project" value="InterPro"/>
</dbReference>
<evidence type="ECO:0000256" key="5">
    <source>
        <dbReference type="ARBA" id="ARBA00022786"/>
    </source>
</evidence>
<dbReference type="FunFam" id="2.130.10.10:FF:000090">
    <property type="entry name" value="E3 ubiquitin-protein ligase RFWD2 isoform X1"/>
    <property type="match status" value="1"/>
</dbReference>
<dbReference type="AlphaFoldDB" id="A0A2S3HS37"/>
<dbReference type="PRINTS" id="PR00320">
    <property type="entry name" value="GPROTEINBRPT"/>
</dbReference>
<dbReference type="SMART" id="SM00320">
    <property type="entry name" value="WD40"/>
    <property type="match status" value="7"/>
</dbReference>
<dbReference type="GO" id="GO:0009640">
    <property type="term" value="P:photomorphogenesis"/>
    <property type="evidence" value="ECO:0007669"/>
    <property type="project" value="InterPro"/>
</dbReference>
<dbReference type="GO" id="GO:0042802">
    <property type="term" value="F:identical protein binding"/>
    <property type="evidence" value="ECO:0007669"/>
    <property type="project" value="UniProtKB-ARBA"/>
</dbReference>
<evidence type="ECO:0000256" key="2">
    <source>
        <dbReference type="ARBA" id="ARBA00022574"/>
    </source>
</evidence>
<evidence type="ECO:0000256" key="8">
    <source>
        <dbReference type="ARBA" id="ARBA00084091"/>
    </source>
</evidence>
<feature type="compositionally biased region" description="Low complexity" evidence="11">
    <location>
        <begin position="103"/>
        <end position="115"/>
    </location>
</feature>
<evidence type="ECO:0000256" key="9">
    <source>
        <dbReference type="PROSITE-ProRule" id="PRU00221"/>
    </source>
</evidence>
<keyword evidence="5" id="KW-0833">Ubl conjugation pathway</keyword>
<proteinExistence type="predicted"/>
<dbReference type="InterPro" id="IPR011009">
    <property type="entry name" value="Kinase-like_dom_sf"/>
</dbReference>
<feature type="compositionally biased region" description="Basic and acidic residues" evidence="11">
    <location>
        <begin position="126"/>
        <end position="138"/>
    </location>
</feature>
<protein>
    <recommendedName>
        <fullName evidence="12">Protein kinase domain-containing protein</fullName>
    </recommendedName>
</protein>
<comment type="subcellular location">
    <subcellularLocation>
        <location evidence="1">Nucleus</location>
    </subcellularLocation>
</comment>
<dbReference type="InterPro" id="IPR000719">
    <property type="entry name" value="Prot_kinase_dom"/>
</dbReference>
<dbReference type="Gramene" id="PAN28730">
    <property type="protein sequence ID" value="PAN28730"/>
    <property type="gene ID" value="PAHAL_5G175100"/>
</dbReference>
<evidence type="ECO:0000256" key="11">
    <source>
        <dbReference type="SAM" id="MobiDB-lite"/>
    </source>
</evidence>
<accession>A0A2S3HS37</accession>
<keyword evidence="8" id="KW-0607">Phytochrome signaling pathway</keyword>
<dbReference type="InterPro" id="IPR044630">
    <property type="entry name" value="SPA1/2/3/4"/>
</dbReference>
<dbReference type="InterPro" id="IPR015943">
    <property type="entry name" value="WD40/YVTN_repeat-like_dom_sf"/>
</dbReference>
<reference evidence="13" key="1">
    <citation type="submission" date="2018-04" db="EMBL/GenBank/DDBJ databases">
        <title>WGS assembly of Panicum hallii.</title>
        <authorList>
            <person name="Lovell J."/>
            <person name="Jenkins J."/>
            <person name="Lowry D."/>
            <person name="Mamidi S."/>
            <person name="Sreedasyam A."/>
            <person name="Weng X."/>
            <person name="Barry K."/>
            <person name="Bonette J."/>
            <person name="Campitelli B."/>
            <person name="Daum C."/>
            <person name="Gordon S."/>
            <person name="Gould B."/>
            <person name="Lipzen A."/>
            <person name="Macqueen A."/>
            <person name="Palacio-Mejia J."/>
            <person name="Plott C."/>
            <person name="Shakirov E."/>
            <person name="Shu S."/>
            <person name="Yoshinaga Y."/>
            <person name="Zane M."/>
            <person name="Rokhsar D."/>
            <person name="Grimwood J."/>
            <person name="Schmutz J."/>
            <person name="Juenger T."/>
        </authorList>
    </citation>
    <scope>NUCLEOTIDE SEQUENCE [LARGE SCALE GENOMIC DNA]</scope>
    <source>
        <strain evidence="13">FIL2</strain>
    </source>
</reference>
<feature type="region of interest" description="Disordered" evidence="11">
    <location>
        <begin position="1"/>
        <end position="42"/>
    </location>
</feature>
<name>A0A2S3HS37_9POAL</name>
<dbReference type="PROSITE" id="PS50294">
    <property type="entry name" value="WD_REPEATS_REGION"/>
    <property type="match status" value="2"/>
</dbReference>
<evidence type="ECO:0000256" key="3">
    <source>
        <dbReference type="ARBA" id="ARBA00022679"/>
    </source>
</evidence>
<dbReference type="InterPro" id="IPR020472">
    <property type="entry name" value="WD40_PAC1"/>
</dbReference>
<dbReference type="GO" id="GO:0004672">
    <property type="term" value="F:protein kinase activity"/>
    <property type="evidence" value="ECO:0007669"/>
    <property type="project" value="InterPro"/>
</dbReference>
<dbReference type="EMBL" id="CM008050">
    <property type="protein sequence ID" value="PAN28730.1"/>
    <property type="molecule type" value="Genomic_DNA"/>
</dbReference>
<dbReference type="InterPro" id="IPR036322">
    <property type="entry name" value="WD40_repeat_dom_sf"/>
</dbReference>
<dbReference type="SUPFAM" id="SSF56112">
    <property type="entry name" value="Protein kinase-like (PK-like)"/>
    <property type="match status" value="1"/>
</dbReference>
<feature type="compositionally biased region" description="Acidic residues" evidence="11">
    <location>
        <begin position="17"/>
        <end position="28"/>
    </location>
</feature>
<keyword evidence="2 9" id="KW-0853">WD repeat</keyword>
<keyword evidence="6 10" id="KW-0175">Coiled coil</keyword>
<keyword evidence="7" id="KW-0539">Nucleus</keyword>
<feature type="repeat" description="WD" evidence="9">
    <location>
        <begin position="568"/>
        <end position="610"/>
    </location>
</feature>
<dbReference type="Gene3D" id="1.10.510.10">
    <property type="entry name" value="Transferase(Phosphotransferase) domain 1"/>
    <property type="match status" value="1"/>
</dbReference>
<evidence type="ECO:0000313" key="13">
    <source>
        <dbReference type="EMBL" id="PAN28730.1"/>
    </source>
</evidence>
<evidence type="ECO:0000256" key="4">
    <source>
        <dbReference type="ARBA" id="ARBA00022737"/>
    </source>
</evidence>
<dbReference type="GO" id="GO:0005634">
    <property type="term" value="C:nucleus"/>
    <property type="evidence" value="ECO:0007669"/>
    <property type="project" value="UniProtKB-SubCell"/>
</dbReference>
<evidence type="ECO:0000256" key="10">
    <source>
        <dbReference type="SAM" id="Coils"/>
    </source>
</evidence>
<dbReference type="PANTHER" id="PTHR44218:SF1">
    <property type="entry name" value="PROTEIN SPA1-RELATED 3"/>
    <property type="match status" value="1"/>
</dbReference>
<dbReference type="Pfam" id="PF00400">
    <property type="entry name" value="WD40"/>
    <property type="match status" value="2"/>
</dbReference>
<dbReference type="InterPro" id="IPR019775">
    <property type="entry name" value="WD40_repeat_CS"/>
</dbReference>
<dbReference type="PANTHER" id="PTHR44218">
    <property type="entry name" value="PROTEIN SPA1-RELATED 2"/>
    <property type="match status" value="1"/>
</dbReference>
<feature type="region of interest" description="Disordered" evidence="11">
    <location>
        <begin position="103"/>
        <end position="138"/>
    </location>
</feature>
<dbReference type="GO" id="GO:0009585">
    <property type="term" value="P:red, far-red light phototransduction"/>
    <property type="evidence" value="ECO:0007669"/>
    <property type="project" value="UniProtKB-KW"/>
</dbReference>
<feature type="compositionally biased region" description="Basic and acidic residues" evidence="11">
    <location>
        <begin position="29"/>
        <end position="42"/>
    </location>
</feature>
<keyword evidence="4" id="KW-0677">Repeat</keyword>
<feature type="domain" description="Protein kinase" evidence="12">
    <location>
        <begin position="1"/>
        <end position="247"/>
    </location>
</feature>
<evidence type="ECO:0000256" key="6">
    <source>
        <dbReference type="ARBA" id="ARBA00023054"/>
    </source>
</evidence>
<gene>
    <name evidence="13" type="ORF">PAHAL_5G175100</name>
</gene>
<dbReference type="PROSITE" id="PS50011">
    <property type="entry name" value="PROTEIN_KINASE_DOM"/>
    <property type="match status" value="1"/>
</dbReference>
<sequence length="790" mass="87765">MEPSRGAVGGGRRWGDAEAEAEAEGDAAEEGRRPEEGGEVSLREWLDRPGRAVEAAECVHVFRQVAEAVAVAHAQGVAVGSARPSCFVVSPPFARVAFIESASGSDASGSCSGSDASEDADPDASPPRRRDGAARGEERAGKTFPLKSVLEMELNWYTSPEEADDSAGSGSTFASDVYRLGVLLFELFCTFETIEEKMRAMANLRHRVLPPQLLLKWPKEASFCQLLMHPVPETRPKMSEVLQSDFLNQSRNNLEEREAALRLREEIEEQELLLDFLQQLQKRKQNIADNLQDTVAFLSSDINEVLHQQSALGGQCVNFSSDLDKEVCSGTVEDQSDCGSRKRFRPELQGVDMEEQNHSAEECSRTVPSSELIQESVLSKSSRLMQNFKKLETAYFLTRSKLVKQVGNQVSSCHQVSKRATGSAVGTEGSSIDNFPLEKQYGRRQRGWVNSFLEGLCKYLSFSKLKVRAELKQCDLLNSSNLVCSVGFDRDKEFFATAGVNKKIKVFEYDMIVNEHRDIHYPVVEMSNRSKLSCICWNSYMKSHIASSDFEGIVQVWDVTRSQVFVDMREHERRVWSVDFSIVDPTKLVSGSDDGSVKLWDMNQAGSIGTIRTRANVCSVQFQPDTARSIAIGSADHKIYCYDLRNIRAPYCTLVGHTKTVSYVKYLDASTIVSASTDNSLKLWDLSMSPGRIIDSPIQTFTGHTNTKNFVGLSISDGYIATGSETNEVFVYHKEFPMPVLAYKFTVSDPISGQDIDDPTQFISCVCWRGQSSTLLSTNSSGNIKILEMD</sequence>
<evidence type="ECO:0000256" key="1">
    <source>
        <dbReference type="ARBA" id="ARBA00004123"/>
    </source>
</evidence>
<dbReference type="InterPro" id="IPR001680">
    <property type="entry name" value="WD40_rpt"/>
</dbReference>
<feature type="repeat" description="WD" evidence="9">
    <location>
        <begin position="654"/>
        <end position="687"/>
    </location>
</feature>
<dbReference type="SUPFAM" id="SSF50978">
    <property type="entry name" value="WD40 repeat-like"/>
    <property type="match status" value="1"/>
</dbReference>
<dbReference type="PROSITE" id="PS00678">
    <property type="entry name" value="WD_REPEATS_1"/>
    <property type="match status" value="2"/>
</dbReference>
<keyword evidence="3" id="KW-0808">Transferase</keyword>
<evidence type="ECO:0000259" key="12">
    <source>
        <dbReference type="PROSITE" id="PS50011"/>
    </source>
</evidence>
<feature type="coiled-coil region" evidence="10">
    <location>
        <begin position="251"/>
        <end position="294"/>
    </location>
</feature>
<dbReference type="Proteomes" id="UP000243499">
    <property type="component" value="Chromosome 5"/>
</dbReference>
<evidence type="ECO:0000256" key="7">
    <source>
        <dbReference type="ARBA" id="ARBA00023242"/>
    </source>
</evidence>
<dbReference type="Gene3D" id="2.130.10.10">
    <property type="entry name" value="YVTN repeat-like/Quinoprotein amine dehydrogenase"/>
    <property type="match status" value="1"/>
</dbReference>
<organism evidence="13">
    <name type="scientific">Panicum hallii</name>
    <dbReference type="NCBI Taxonomy" id="206008"/>
    <lineage>
        <taxon>Eukaryota</taxon>
        <taxon>Viridiplantae</taxon>
        <taxon>Streptophyta</taxon>
        <taxon>Embryophyta</taxon>
        <taxon>Tracheophyta</taxon>
        <taxon>Spermatophyta</taxon>
        <taxon>Magnoliopsida</taxon>
        <taxon>Liliopsida</taxon>
        <taxon>Poales</taxon>
        <taxon>Poaceae</taxon>
        <taxon>PACMAD clade</taxon>
        <taxon>Panicoideae</taxon>
        <taxon>Panicodae</taxon>
        <taxon>Paniceae</taxon>
        <taxon>Panicinae</taxon>
        <taxon>Panicum</taxon>
        <taxon>Panicum sect. Panicum</taxon>
    </lineage>
</organism>
<dbReference type="PROSITE" id="PS50082">
    <property type="entry name" value="WD_REPEATS_2"/>
    <property type="match status" value="2"/>
</dbReference>